<feature type="compositionally biased region" description="Pro residues" evidence="1">
    <location>
        <begin position="1"/>
        <end position="10"/>
    </location>
</feature>
<sequence>MPSALDPPPTSISRHRLASYGREGGGSPVDLRIVPLTQWSGELVSFGRASFDSSLTTSIHGVMALDG</sequence>
<reference evidence="2" key="1">
    <citation type="submission" date="2021-01" db="UniProtKB">
        <authorList>
            <consortium name="EnsemblPlants"/>
        </authorList>
    </citation>
    <scope>IDENTIFICATION</scope>
</reference>
<protein>
    <submittedName>
        <fullName evidence="2">Uncharacterized protein</fullName>
    </submittedName>
</protein>
<evidence type="ECO:0000313" key="3">
    <source>
        <dbReference type="Proteomes" id="UP000594263"/>
    </source>
</evidence>
<proteinExistence type="predicted"/>
<evidence type="ECO:0000313" key="2">
    <source>
        <dbReference type="EnsemblPlants" id="Kaladp0071s0018.1.v1.1"/>
    </source>
</evidence>
<dbReference type="EnsemblPlants" id="Kaladp0071s0018.1.v1.1">
    <property type="protein sequence ID" value="Kaladp0071s0018.1.v1.1"/>
    <property type="gene ID" value="Kaladp0071s0018.v1.1"/>
</dbReference>
<evidence type="ECO:0000256" key="1">
    <source>
        <dbReference type="SAM" id="MobiDB-lite"/>
    </source>
</evidence>
<organism evidence="2 3">
    <name type="scientific">Kalanchoe fedtschenkoi</name>
    <name type="common">Lavender scallops</name>
    <name type="synonym">South American air plant</name>
    <dbReference type="NCBI Taxonomy" id="63787"/>
    <lineage>
        <taxon>Eukaryota</taxon>
        <taxon>Viridiplantae</taxon>
        <taxon>Streptophyta</taxon>
        <taxon>Embryophyta</taxon>
        <taxon>Tracheophyta</taxon>
        <taxon>Spermatophyta</taxon>
        <taxon>Magnoliopsida</taxon>
        <taxon>eudicotyledons</taxon>
        <taxon>Gunneridae</taxon>
        <taxon>Pentapetalae</taxon>
        <taxon>Saxifragales</taxon>
        <taxon>Crassulaceae</taxon>
        <taxon>Kalanchoe</taxon>
    </lineage>
</organism>
<feature type="region of interest" description="Disordered" evidence="1">
    <location>
        <begin position="1"/>
        <end position="28"/>
    </location>
</feature>
<dbReference type="Gramene" id="Kaladp0071s0018.1.v1.1">
    <property type="protein sequence ID" value="Kaladp0071s0018.1.v1.1"/>
    <property type="gene ID" value="Kaladp0071s0018.v1.1"/>
</dbReference>
<keyword evidence="3" id="KW-1185">Reference proteome</keyword>
<name>A0A7N0ULH5_KALFE</name>
<dbReference type="AlphaFoldDB" id="A0A7N0ULH5"/>
<accession>A0A7N0ULH5</accession>
<dbReference type="Proteomes" id="UP000594263">
    <property type="component" value="Unplaced"/>
</dbReference>